<dbReference type="CDD" id="cd06225">
    <property type="entry name" value="HAMP"/>
    <property type="match status" value="1"/>
</dbReference>
<dbReference type="EMBL" id="CP051680">
    <property type="protein sequence ID" value="QJD86766.1"/>
    <property type="molecule type" value="Genomic_DNA"/>
</dbReference>
<accession>A0A7Z2ZNT1</accession>
<gene>
    <name evidence="9" type="ORF">HH215_28750</name>
</gene>
<name>A0A7Z2ZNT1_9BACL</name>
<comment type="subcellular location">
    <subcellularLocation>
        <location evidence="1">Cell membrane</location>
        <topology evidence="1">Multi-pass membrane protein</topology>
    </subcellularLocation>
</comment>
<dbReference type="InterPro" id="IPR050640">
    <property type="entry name" value="Bact_2-comp_sensor_kinase"/>
</dbReference>
<keyword evidence="7" id="KW-0812">Transmembrane</keyword>
<keyword evidence="5 9" id="KW-0418">Kinase</keyword>
<sequence>MPLKNKIILSFLAFIVIPFLIVGGFSYRQASEMTKEQVSLTLFRLAKQNGITLERTLNSMNEKTLKFIEEHFINNAKSPIVLSQISDLSEYNTISDIISKFTLDGTHYALFVPDANDKWNYTLDSGKEFGLIYTDSNRLPPFYEEAVQLRGTGIIRVVKFGDSLRPTVCFVRAIVDPQDSKQTLGVLYVTHLETILFNDIWDNQVPSGSRSYLINERNEVLSSDSNEQIGSKMDIPVQMQQITNDYRVVNWHNRQVLFTSIYNQKFSTRLVYEVPVHTMIGEQESYQRVLFVVMLLCFLFVAGYLVYMLRLMLSPLHKLSKLAERYEPGMTFSLLSMVQRNDEIGKMYGSFQRMTERVNQLVGERYLLEMKQQQMELMTLHTQITPHLLYNTLDSIYWTAIDKDEPELARMVKDLSSLLRIGLSRGRELVTVREEIQHIQAYTRLQLQRYQNVFEVHYDLDEGLLDETTPKVILQPIVENAILHGVGKMDGEGEIWIRAVRGAEYFAFIIDDNGFKPADPESLHRLMAFGVGEGYGIRNVDRRIKLHFGDAFGIRYSLREDGGTRAEIRLPIRPLVPLDDNDGSL</sequence>
<evidence type="ECO:0000256" key="2">
    <source>
        <dbReference type="ARBA" id="ARBA00022475"/>
    </source>
</evidence>
<organism evidence="9 10">
    <name type="scientific">Cohnella herbarum</name>
    <dbReference type="NCBI Taxonomy" id="2728023"/>
    <lineage>
        <taxon>Bacteria</taxon>
        <taxon>Bacillati</taxon>
        <taxon>Bacillota</taxon>
        <taxon>Bacilli</taxon>
        <taxon>Bacillales</taxon>
        <taxon>Paenibacillaceae</taxon>
        <taxon>Cohnella</taxon>
    </lineage>
</organism>
<evidence type="ECO:0000256" key="5">
    <source>
        <dbReference type="ARBA" id="ARBA00022777"/>
    </source>
</evidence>
<evidence type="ECO:0000256" key="1">
    <source>
        <dbReference type="ARBA" id="ARBA00004651"/>
    </source>
</evidence>
<dbReference type="InterPro" id="IPR003594">
    <property type="entry name" value="HATPase_dom"/>
</dbReference>
<dbReference type="GO" id="GO:0000155">
    <property type="term" value="F:phosphorelay sensor kinase activity"/>
    <property type="evidence" value="ECO:0007669"/>
    <property type="project" value="InterPro"/>
</dbReference>
<keyword evidence="7" id="KW-1133">Transmembrane helix</keyword>
<keyword evidence="10" id="KW-1185">Reference proteome</keyword>
<dbReference type="SUPFAM" id="SSF158472">
    <property type="entry name" value="HAMP domain-like"/>
    <property type="match status" value="1"/>
</dbReference>
<evidence type="ECO:0000313" key="9">
    <source>
        <dbReference type="EMBL" id="QJD86766.1"/>
    </source>
</evidence>
<evidence type="ECO:0000256" key="3">
    <source>
        <dbReference type="ARBA" id="ARBA00022553"/>
    </source>
</evidence>
<protein>
    <submittedName>
        <fullName evidence="9">Sensor histidine kinase</fullName>
    </submittedName>
</protein>
<evidence type="ECO:0000256" key="7">
    <source>
        <dbReference type="SAM" id="Phobius"/>
    </source>
</evidence>
<dbReference type="Proteomes" id="UP000502248">
    <property type="component" value="Chromosome"/>
</dbReference>
<dbReference type="InterPro" id="IPR036890">
    <property type="entry name" value="HATPase_C_sf"/>
</dbReference>
<dbReference type="GO" id="GO:0005886">
    <property type="term" value="C:plasma membrane"/>
    <property type="evidence" value="ECO:0007669"/>
    <property type="project" value="UniProtKB-SubCell"/>
</dbReference>
<keyword evidence="4" id="KW-0808">Transferase</keyword>
<evidence type="ECO:0000313" key="10">
    <source>
        <dbReference type="Proteomes" id="UP000502248"/>
    </source>
</evidence>
<dbReference type="Gene3D" id="3.30.565.10">
    <property type="entry name" value="Histidine kinase-like ATPase, C-terminal domain"/>
    <property type="match status" value="1"/>
</dbReference>
<dbReference type="AlphaFoldDB" id="A0A7Z2ZNT1"/>
<proteinExistence type="predicted"/>
<feature type="transmembrane region" description="Helical" evidence="7">
    <location>
        <begin position="7"/>
        <end position="27"/>
    </location>
</feature>
<feature type="domain" description="HAMP" evidence="8">
    <location>
        <begin position="310"/>
        <end position="363"/>
    </location>
</feature>
<dbReference type="Pfam" id="PF02518">
    <property type="entry name" value="HATPase_c"/>
    <property type="match status" value="1"/>
</dbReference>
<evidence type="ECO:0000256" key="6">
    <source>
        <dbReference type="ARBA" id="ARBA00023136"/>
    </source>
</evidence>
<dbReference type="Gene3D" id="6.10.340.10">
    <property type="match status" value="1"/>
</dbReference>
<evidence type="ECO:0000256" key="4">
    <source>
        <dbReference type="ARBA" id="ARBA00022679"/>
    </source>
</evidence>
<dbReference type="KEGG" id="cheb:HH215_28750"/>
<reference evidence="9 10" key="1">
    <citation type="submission" date="2020-04" db="EMBL/GenBank/DDBJ databases">
        <title>Genome sequencing of novel species.</title>
        <authorList>
            <person name="Heo J."/>
            <person name="Kim S.-J."/>
            <person name="Kim J.-S."/>
            <person name="Hong S.-B."/>
            <person name="Kwon S.-W."/>
        </authorList>
    </citation>
    <scope>NUCLEOTIDE SEQUENCE [LARGE SCALE GENOMIC DNA]</scope>
    <source>
        <strain evidence="9 10">MFER-1</strain>
    </source>
</reference>
<dbReference type="PROSITE" id="PS50885">
    <property type="entry name" value="HAMP"/>
    <property type="match status" value="1"/>
</dbReference>
<keyword evidence="3" id="KW-0597">Phosphoprotein</keyword>
<keyword evidence="2" id="KW-1003">Cell membrane</keyword>
<keyword evidence="6 7" id="KW-0472">Membrane</keyword>
<dbReference type="InterPro" id="IPR010559">
    <property type="entry name" value="Sig_transdc_His_kin_internal"/>
</dbReference>
<dbReference type="SUPFAM" id="SSF55874">
    <property type="entry name" value="ATPase domain of HSP90 chaperone/DNA topoisomerase II/histidine kinase"/>
    <property type="match status" value="1"/>
</dbReference>
<evidence type="ECO:0000259" key="8">
    <source>
        <dbReference type="PROSITE" id="PS50885"/>
    </source>
</evidence>
<dbReference type="RefSeq" id="WP_169283012.1">
    <property type="nucleotide sequence ID" value="NZ_CP051680.1"/>
</dbReference>
<dbReference type="PANTHER" id="PTHR34220:SF7">
    <property type="entry name" value="SENSOR HISTIDINE KINASE YPDA"/>
    <property type="match status" value="1"/>
</dbReference>
<dbReference type="Pfam" id="PF06580">
    <property type="entry name" value="His_kinase"/>
    <property type="match status" value="1"/>
</dbReference>
<dbReference type="PANTHER" id="PTHR34220">
    <property type="entry name" value="SENSOR HISTIDINE KINASE YPDA"/>
    <property type="match status" value="1"/>
</dbReference>
<feature type="transmembrane region" description="Helical" evidence="7">
    <location>
        <begin position="289"/>
        <end position="309"/>
    </location>
</feature>
<dbReference type="InterPro" id="IPR003660">
    <property type="entry name" value="HAMP_dom"/>
</dbReference>